<organism evidence="3 4">
    <name type="scientific">Gordonia phage Chelms</name>
    <dbReference type="NCBI Taxonomy" id="2588132"/>
    <lineage>
        <taxon>Viruses</taxon>
        <taxon>Duplodnaviria</taxon>
        <taxon>Heunggongvirae</taxon>
        <taxon>Uroviricota</taxon>
        <taxon>Caudoviricetes</taxon>
        <taxon>Montyvirus</taxon>
        <taxon>Montyvirus chelms</taxon>
    </lineage>
</organism>
<dbReference type="GO" id="GO:0044423">
    <property type="term" value="C:virion component"/>
    <property type="evidence" value="ECO:0007669"/>
    <property type="project" value="UniProtKB-KW"/>
</dbReference>
<dbReference type="RefSeq" id="YP_009846028.1">
    <property type="nucleotide sequence ID" value="NC_048768.1"/>
</dbReference>
<dbReference type="Proteomes" id="UP000315166">
    <property type="component" value="Segment"/>
</dbReference>
<dbReference type="EMBL" id="MK801733">
    <property type="protein sequence ID" value="QDF18227.1"/>
    <property type="molecule type" value="Genomic_DNA"/>
</dbReference>
<evidence type="ECO:0000313" key="3">
    <source>
        <dbReference type="EMBL" id="QDF18227.1"/>
    </source>
</evidence>
<dbReference type="GO" id="GO:0051701">
    <property type="term" value="P:biological process involved in interaction with host"/>
    <property type="evidence" value="ECO:0007669"/>
    <property type="project" value="UniProtKB-ARBA"/>
</dbReference>
<keyword evidence="4" id="KW-1185">Reference proteome</keyword>
<dbReference type="GO" id="GO:0019058">
    <property type="term" value="P:viral life cycle"/>
    <property type="evidence" value="ECO:0007669"/>
    <property type="project" value="UniProtKB-ARBA"/>
</dbReference>
<reference evidence="3 4" key="1">
    <citation type="submission" date="2019-04" db="EMBL/GenBank/DDBJ databases">
        <authorList>
            <person name="Ahlbrecht B.C."/>
            <person name="Almail A."/>
            <person name="Blakestad S.M."/>
            <person name="Calhoun C.D."/>
            <person name="Chesley E."/>
            <person name="Craven C.R."/>
            <person name="Hoagland S.Z."/>
            <person name="Jost S.L."/>
            <person name="Manz Z.R."/>
            <person name="Pena P.B."/>
            <person name="Pfenning K.J."/>
            <person name="Postl L.C."/>
            <person name="Ramsey E.P."/>
            <person name="Roberts C.A."/>
            <person name="Sevcik K.M."/>
            <person name="Whitman F.C."/>
            <person name="Chia C.P."/>
            <person name="McKinney A.L."/>
            <person name="Tolsma S."/>
            <person name="Ward R.E."/>
            <person name="Garlena R.A."/>
            <person name="Russell D.A."/>
            <person name="Pope W.H."/>
            <person name="Jacobs-Sera D."/>
            <person name="Hatfull G.F."/>
        </authorList>
    </citation>
    <scope>NUCLEOTIDE SEQUENCE [LARGE SCALE GENOMIC DNA]</scope>
</reference>
<dbReference type="Gene3D" id="2.160.20.10">
    <property type="entry name" value="Single-stranded right-handed beta-helix, Pectin lyase-like"/>
    <property type="match status" value="1"/>
</dbReference>
<gene>
    <name evidence="3" type="primary">12</name>
    <name evidence="3" type="ORF">SEA_CHELMS_12</name>
</gene>
<dbReference type="InterPro" id="IPR011050">
    <property type="entry name" value="Pectin_lyase_fold/virulence"/>
</dbReference>
<comment type="subcellular location">
    <subcellularLocation>
        <location evidence="1">Virion</location>
    </subcellularLocation>
</comment>
<dbReference type="GeneID" id="55616393"/>
<dbReference type="InterPro" id="IPR012334">
    <property type="entry name" value="Pectin_lyas_fold"/>
</dbReference>
<keyword evidence="2" id="KW-0946">Virion</keyword>
<sequence>MPLPSISNNPISYGKVLWTGIVSVLDSVDPDDVPDLDELEGNIIFKPSARYLKVPGSTPPLTVALMNRNVSIEDSQIDEQGRKFIKLEASSAGVVPDVFTWTATFNLSYKGVLISIPDATFQLLPGVEIDLTDYIAPAPTASPVSPALSDLLAARNEAIAARDEVVEMLANIGLGSSEFASITRDFGAVSDGSVEATGAFAAALQDLSSGGGGTLIVPPGLYLVDSIGLADAVENVDIISPYGSAVIRSTTGDVAPLIGSWYRSSISGLIFDAGGLGGYGANVHLVESKIMDCTFMGWTGRGMSLNDGTYGDLGLLNYILRNHIVQSNGTGIFQTYRFVDSWIDYNNVGSTDANISLEGGPLRVGFNHFNGDPIRNIDLRGNKRVTLIGNIGEGARQEAVRYIMPPWLTEDSPQIQLVANSFSNGGKAAAGVHPAIRLQGRGDGMPASGFIISANNFGCEDPGSGWSNIVHATDVTDLGIVGNQWEGAFTVSPLSGTRVTNFVSAGNSSGNT</sequence>
<proteinExistence type="predicted"/>
<dbReference type="SUPFAM" id="SSF51126">
    <property type="entry name" value="Pectin lyase-like"/>
    <property type="match status" value="1"/>
</dbReference>
<accession>A0A4Y6EJK4</accession>
<dbReference type="KEGG" id="vg:55616393"/>
<name>A0A4Y6EJK4_9CAUD</name>
<evidence type="ECO:0000256" key="2">
    <source>
        <dbReference type="ARBA" id="ARBA00022844"/>
    </source>
</evidence>
<evidence type="ECO:0000313" key="4">
    <source>
        <dbReference type="Proteomes" id="UP000315166"/>
    </source>
</evidence>
<protein>
    <submittedName>
        <fullName evidence="3">Minor tail protein</fullName>
    </submittedName>
</protein>
<evidence type="ECO:0000256" key="1">
    <source>
        <dbReference type="ARBA" id="ARBA00004328"/>
    </source>
</evidence>